<feature type="non-terminal residue" evidence="2">
    <location>
        <position position="1"/>
    </location>
</feature>
<dbReference type="GO" id="GO:0003677">
    <property type="term" value="F:DNA binding"/>
    <property type="evidence" value="ECO:0007669"/>
    <property type="project" value="InterPro"/>
</dbReference>
<comment type="caution">
    <text evidence="2">The sequence shown here is derived from an EMBL/GenBank/DDBJ whole genome shotgun (WGS) entry which is preliminary data.</text>
</comment>
<feature type="domain" description="Restriction endonuclease type IV Mrr" evidence="1">
    <location>
        <begin position="15"/>
        <end position="139"/>
    </location>
</feature>
<dbReference type="EMBL" id="BART01002416">
    <property type="protein sequence ID" value="GAG61391.1"/>
    <property type="molecule type" value="Genomic_DNA"/>
</dbReference>
<reference evidence="2" key="1">
    <citation type="journal article" date="2014" name="Front. Microbiol.">
        <title>High frequency of phylogenetically diverse reductive dehalogenase-homologous genes in deep subseafloor sedimentary metagenomes.</title>
        <authorList>
            <person name="Kawai M."/>
            <person name="Futagami T."/>
            <person name="Toyoda A."/>
            <person name="Takaki Y."/>
            <person name="Nishi S."/>
            <person name="Hori S."/>
            <person name="Arai W."/>
            <person name="Tsubouchi T."/>
            <person name="Morono Y."/>
            <person name="Uchiyama I."/>
            <person name="Ito T."/>
            <person name="Fujiyama A."/>
            <person name="Inagaki F."/>
            <person name="Takami H."/>
        </authorList>
    </citation>
    <scope>NUCLEOTIDE SEQUENCE</scope>
    <source>
        <strain evidence="2">Expedition CK06-06</strain>
    </source>
</reference>
<name>X1ANC8_9ZZZZ</name>
<accession>X1ANC8</accession>
<organism evidence="2">
    <name type="scientific">marine sediment metagenome</name>
    <dbReference type="NCBI Taxonomy" id="412755"/>
    <lineage>
        <taxon>unclassified sequences</taxon>
        <taxon>metagenomes</taxon>
        <taxon>ecological metagenomes</taxon>
    </lineage>
</organism>
<sequence length="185" mass="21691">ETARYLAQHPWELYRIPPDYFEKIIAEIMASHGFEVQLNVRLLGAGKGDEADIIAVRQISGMKKPIRYIIECKRYAKERKVDLKIATHLYGLKHRFAQEWGLDRVLLATTSNVTKDVMEEYGNRWDFEIKDHEKIIEWLEEYSESKGGVFLRKQGLYTRANELVLTSLKIGDKHKDLHQQLYVVK</sequence>
<evidence type="ECO:0000259" key="1">
    <source>
        <dbReference type="Pfam" id="PF04471"/>
    </source>
</evidence>
<dbReference type="InterPro" id="IPR011335">
    <property type="entry name" value="Restrct_endonuc-II-like"/>
</dbReference>
<proteinExistence type="predicted"/>
<dbReference type="AlphaFoldDB" id="X1ANC8"/>
<dbReference type="Gene3D" id="3.40.1350.10">
    <property type="match status" value="1"/>
</dbReference>
<dbReference type="InterPro" id="IPR007560">
    <property type="entry name" value="Restrct_endonuc_IV_Mrr"/>
</dbReference>
<gene>
    <name evidence="2" type="ORF">S01H4_07402</name>
</gene>
<dbReference type="PANTHER" id="PTHR30015">
    <property type="entry name" value="MRR RESTRICTION SYSTEM PROTEIN"/>
    <property type="match status" value="1"/>
</dbReference>
<evidence type="ECO:0000313" key="2">
    <source>
        <dbReference type="EMBL" id="GAG61391.1"/>
    </source>
</evidence>
<dbReference type="InterPro" id="IPR011856">
    <property type="entry name" value="tRNA_endonuc-like_dom_sf"/>
</dbReference>
<dbReference type="PANTHER" id="PTHR30015:SF6">
    <property type="entry name" value="SLL1429 PROTEIN"/>
    <property type="match status" value="1"/>
</dbReference>
<dbReference type="Pfam" id="PF04471">
    <property type="entry name" value="Mrr_cat"/>
    <property type="match status" value="1"/>
</dbReference>
<dbReference type="GO" id="GO:0015666">
    <property type="term" value="F:restriction endodeoxyribonuclease activity"/>
    <property type="evidence" value="ECO:0007669"/>
    <property type="project" value="TreeGrafter"/>
</dbReference>
<dbReference type="SUPFAM" id="SSF52980">
    <property type="entry name" value="Restriction endonuclease-like"/>
    <property type="match status" value="1"/>
</dbReference>
<protein>
    <recommendedName>
        <fullName evidence="1">Restriction endonuclease type IV Mrr domain-containing protein</fullName>
    </recommendedName>
</protein>
<dbReference type="GO" id="GO:0009307">
    <property type="term" value="P:DNA restriction-modification system"/>
    <property type="evidence" value="ECO:0007669"/>
    <property type="project" value="InterPro"/>
</dbReference>
<dbReference type="InterPro" id="IPR052906">
    <property type="entry name" value="Type_IV_Methyl-Rstrct_Enzyme"/>
</dbReference>